<dbReference type="Pfam" id="PF05345">
    <property type="entry name" value="He_PIG"/>
    <property type="match status" value="1"/>
</dbReference>
<dbReference type="GO" id="GO:0005975">
    <property type="term" value="P:carbohydrate metabolic process"/>
    <property type="evidence" value="ECO:0007669"/>
    <property type="project" value="UniProtKB-ARBA"/>
</dbReference>
<dbReference type="SUPFAM" id="SSF50494">
    <property type="entry name" value="Trypsin-like serine proteases"/>
    <property type="match status" value="1"/>
</dbReference>
<evidence type="ECO:0000256" key="1">
    <source>
        <dbReference type="ARBA" id="ARBA00022670"/>
    </source>
</evidence>
<dbReference type="Proteomes" id="UP000502508">
    <property type="component" value="Chromosome"/>
</dbReference>
<keyword evidence="8" id="KW-1185">Reference proteome</keyword>
<dbReference type="InterPro" id="IPR008979">
    <property type="entry name" value="Galactose-bd-like_sf"/>
</dbReference>
<name>A0A6F8XND0_9ACTN</name>
<dbReference type="GO" id="GO:0004252">
    <property type="term" value="F:serine-type endopeptidase activity"/>
    <property type="evidence" value="ECO:0007669"/>
    <property type="project" value="InterPro"/>
</dbReference>
<dbReference type="Pfam" id="PF01483">
    <property type="entry name" value="P_proprotein"/>
    <property type="match status" value="2"/>
</dbReference>
<dbReference type="Gene3D" id="2.40.10.10">
    <property type="entry name" value="Trypsin-like serine proteases"/>
    <property type="match status" value="2"/>
</dbReference>
<reference evidence="7 8" key="2">
    <citation type="submission" date="2020-03" db="EMBL/GenBank/DDBJ databases">
        <authorList>
            <person name="Ichikawa N."/>
            <person name="Kimura A."/>
            <person name="Kitahashi Y."/>
            <person name="Uohara A."/>
        </authorList>
    </citation>
    <scope>NUCLEOTIDE SEQUENCE [LARGE SCALE GENOMIC DNA]</scope>
    <source>
        <strain evidence="7 8">NBRC 107702</strain>
    </source>
</reference>
<keyword evidence="1 4" id="KW-0645">Protease</keyword>
<feature type="domain" description="P/Homo B" evidence="6">
    <location>
        <begin position="422"/>
        <end position="532"/>
    </location>
</feature>
<dbReference type="KEGG" id="pfla:Pflav_017300"/>
<evidence type="ECO:0000256" key="4">
    <source>
        <dbReference type="RuleBase" id="RU363034"/>
    </source>
</evidence>
<evidence type="ECO:0000313" key="8">
    <source>
        <dbReference type="Proteomes" id="UP000502508"/>
    </source>
</evidence>
<dbReference type="GO" id="GO:0016020">
    <property type="term" value="C:membrane"/>
    <property type="evidence" value="ECO:0007669"/>
    <property type="project" value="InterPro"/>
</dbReference>
<dbReference type="Gene3D" id="2.60.120.260">
    <property type="entry name" value="Galactose-binding domain-like"/>
    <property type="match status" value="2"/>
</dbReference>
<dbReference type="InterPro" id="IPR043504">
    <property type="entry name" value="Peptidase_S1_PA_chymotrypsin"/>
</dbReference>
<sequence>MYTPTLVLTAAHCVDNLGTGPNTSVGVTWGVVDLQDPARTTRTSNYIHIAPGYNGNGRDWALIRISQPIDSPLLKLATDTSLHSGNFTVAGWGAATQGGPQQRFLLKADVPFITDTQCASAGGAYSGLIFDQEICAGNWASGGVDTCQGDSGGPMFKRNAANEWIQVGITSWGIGCAQPGNPGVYTEVRYFANDICSAAASLGGCQSSNGMAVGNPGNQTSTVGTAVSPVNHTAAGGTAPYTWSATGLPAGLSINSSTGLISGTPTSAGTFSVTVTARDSAVPAKTGSTSYTWTVSAAPTPGCSATNGTDVTIPDVSTVESTIAIAGCAGNASATSTVPVSIIHTYIGDLVVTLVAPDGTAYVLHNRTGGSADNINTTYTVNLSSEAANGTWRLRVQDAATGDVGRIDTWTLNLGGGSPACAGTNGTDVAIPDVSTVTSTIALSGCTGNASATSKVTVGIIHTFIGDLVVTLVAPDGSAYVLHNRTGGSADNINTTYTVDLSSEARNGTWSLRVQDAATADVGSIDSWTLSL</sequence>
<evidence type="ECO:0000256" key="3">
    <source>
        <dbReference type="ARBA" id="ARBA00023157"/>
    </source>
</evidence>
<dbReference type="InterPro" id="IPR002884">
    <property type="entry name" value="P_dom"/>
</dbReference>
<dbReference type="InterPro" id="IPR009003">
    <property type="entry name" value="Peptidase_S1_PA"/>
</dbReference>
<evidence type="ECO:0000259" key="5">
    <source>
        <dbReference type="PROSITE" id="PS50240"/>
    </source>
</evidence>
<keyword evidence="4" id="KW-0720">Serine protease</keyword>
<dbReference type="SMART" id="SM00020">
    <property type="entry name" value="Tryp_SPc"/>
    <property type="match status" value="1"/>
</dbReference>
<accession>A0A6F8XND0</accession>
<dbReference type="SUPFAM" id="SSF49313">
    <property type="entry name" value="Cadherin-like"/>
    <property type="match status" value="1"/>
</dbReference>
<dbReference type="Pfam" id="PF00089">
    <property type="entry name" value="Trypsin"/>
    <property type="match status" value="1"/>
</dbReference>
<protein>
    <recommendedName>
        <fullName evidence="9">P/Homo B domain-containing protein</fullName>
    </recommendedName>
</protein>
<dbReference type="PROSITE" id="PS50240">
    <property type="entry name" value="TRYPSIN_DOM"/>
    <property type="match status" value="1"/>
</dbReference>
<organism evidence="7 8">
    <name type="scientific">Phytohabitans flavus</name>
    <dbReference type="NCBI Taxonomy" id="1076124"/>
    <lineage>
        <taxon>Bacteria</taxon>
        <taxon>Bacillati</taxon>
        <taxon>Actinomycetota</taxon>
        <taxon>Actinomycetes</taxon>
        <taxon>Micromonosporales</taxon>
        <taxon>Micromonosporaceae</taxon>
    </lineage>
</organism>
<dbReference type="EMBL" id="AP022870">
    <property type="protein sequence ID" value="BCB75320.1"/>
    <property type="molecule type" value="Genomic_DNA"/>
</dbReference>
<dbReference type="InterPro" id="IPR013783">
    <property type="entry name" value="Ig-like_fold"/>
</dbReference>
<keyword evidence="2 4" id="KW-0378">Hydrolase</keyword>
<keyword evidence="3" id="KW-1015">Disulfide bond</keyword>
<dbReference type="PROSITE" id="PS51829">
    <property type="entry name" value="P_HOMO_B"/>
    <property type="match status" value="2"/>
</dbReference>
<evidence type="ECO:0000259" key="6">
    <source>
        <dbReference type="PROSITE" id="PS51829"/>
    </source>
</evidence>
<dbReference type="GO" id="GO:0006508">
    <property type="term" value="P:proteolysis"/>
    <property type="evidence" value="ECO:0007669"/>
    <property type="project" value="UniProtKB-KW"/>
</dbReference>
<dbReference type="GO" id="GO:0005509">
    <property type="term" value="F:calcium ion binding"/>
    <property type="evidence" value="ECO:0007669"/>
    <property type="project" value="InterPro"/>
</dbReference>
<proteinExistence type="predicted"/>
<dbReference type="PROSITE" id="PS00135">
    <property type="entry name" value="TRYPSIN_SER"/>
    <property type="match status" value="1"/>
</dbReference>
<evidence type="ECO:0000256" key="2">
    <source>
        <dbReference type="ARBA" id="ARBA00022801"/>
    </source>
</evidence>
<dbReference type="InterPro" id="IPR015919">
    <property type="entry name" value="Cadherin-like_sf"/>
</dbReference>
<evidence type="ECO:0000313" key="7">
    <source>
        <dbReference type="EMBL" id="BCB75320.1"/>
    </source>
</evidence>
<gene>
    <name evidence="7" type="ORF">Pflav_017300</name>
</gene>
<dbReference type="InterPro" id="IPR001254">
    <property type="entry name" value="Trypsin_dom"/>
</dbReference>
<reference evidence="7 8" key="1">
    <citation type="submission" date="2020-03" db="EMBL/GenBank/DDBJ databases">
        <title>Whole genome shotgun sequence of Phytohabitans flavus NBRC 107702.</title>
        <authorList>
            <person name="Komaki H."/>
            <person name="Tamura T."/>
        </authorList>
    </citation>
    <scope>NUCLEOTIDE SEQUENCE [LARGE SCALE GENOMIC DNA]</scope>
    <source>
        <strain evidence="7 8">NBRC 107702</strain>
    </source>
</reference>
<dbReference type="InterPro" id="IPR033116">
    <property type="entry name" value="TRYPSIN_SER"/>
</dbReference>
<dbReference type="SUPFAM" id="SSF49785">
    <property type="entry name" value="Galactose-binding domain-like"/>
    <property type="match status" value="2"/>
</dbReference>
<dbReference type="InterPro" id="IPR018114">
    <property type="entry name" value="TRYPSIN_HIS"/>
</dbReference>
<dbReference type="PROSITE" id="PS00134">
    <property type="entry name" value="TRYPSIN_HIS"/>
    <property type="match status" value="1"/>
</dbReference>
<dbReference type="AlphaFoldDB" id="A0A6F8XND0"/>
<feature type="domain" description="Peptidase S1" evidence="5">
    <location>
        <begin position="1"/>
        <end position="200"/>
    </location>
</feature>
<dbReference type="CDD" id="cd00190">
    <property type="entry name" value="Tryp_SPc"/>
    <property type="match status" value="1"/>
</dbReference>
<dbReference type="PANTHER" id="PTHR24252">
    <property type="entry name" value="ACROSIN-RELATED"/>
    <property type="match status" value="1"/>
</dbReference>
<dbReference type="FunFam" id="2.40.10.10:FF:000002">
    <property type="entry name" value="Transmembrane protease serine"/>
    <property type="match status" value="1"/>
</dbReference>
<feature type="domain" description="P/Homo B" evidence="6">
    <location>
        <begin position="295"/>
        <end position="420"/>
    </location>
</feature>
<evidence type="ECO:0008006" key="9">
    <source>
        <dbReference type="Google" id="ProtNLM"/>
    </source>
</evidence>
<dbReference type="Gene3D" id="2.60.40.10">
    <property type="entry name" value="Immunoglobulins"/>
    <property type="match status" value="1"/>
</dbReference>
<dbReference type="PANTHER" id="PTHR24252:SF7">
    <property type="entry name" value="HYALIN"/>
    <property type="match status" value="1"/>
</dbReference>